<dbReference type="PROSITE" id="PS50157">
    <property type="entry name" value="ZINC_FINGER_C2H2_2"/>
    <property type="match status" value="3"/>
</dbReference>
<dbReference type="PANTHER" id="PTHR23235">
    <property type="entry name" value="KRUEPPEL-LIKE TRANSCRIPTION FACTOR"/>
    <property type="match status" value="1"/>
</dbReference>
<gene>
    <name evidence="7" type="ORF">G6F64_000165</name>
</gene>
<dbReference type="Pfam" id="PF00096">
    <property type="entry name" value="zf-C2H2"/>
    <property type="match status" value="1"/>
</dbReference>
<evidence type="ECO:0000256" key="1">
    <source>
        <dbReference type="ARBA" id="ARBA00022723"/>
    </source>
</evidence>
<dbReference type="EMBL" id="JAANQT010000010">
    <property type="protein sequence ID" value="KAG1316038.1"/>
    <property type="molecule type" value="Genomic_DNA"/>
</dbReference>
<evidence type="ECO:0000256" key="4">
    <source>
        <dbReference type="PROSITE-ProRule" id="PRU00042"/>
    </source>
</evidence>
<keyword evidence="3" id="KW-0862">Zinc</keyword>
<evidence type="ECO:0000313" key="8">
    <source>
        <dbReference type="Proteomes" id="UP000716291"/>
    </source>
</evidence>
<dbReference type="GO" id="GO:0008270">
    <property type="term" value="F:zinc ion binding"/>
    <property type="evidence" value="ECO:0007669"/>
    <property type="project" value="UniProtKB-KW"/>
</dbReference>
<dbReference type="Proteomes" id="UP000716291">
    <property type="component" value="Unassembled WGS sequence"/>
</dbReference>
<dbReference type="InterPro" id="IPR036236">
    <property type="entry name" value="Znf_C2H2_sf"/>
</dbReference>
<accession>A0A9P7BXZ9</accession>
<reference evidence="7" key="1">
    <citation type="journal article" date="2020" name="Microb. Genom.">
        <title>Genetic diversity of clinical and environmental Mucorales isolates obtained from an investigation of mucormycosis cases among solid organ transplant recipients.</title>
        <authorList>
            <person name="Nguyen M.H."/>
            <person name="Kaul D."/>
            <person name="Muto C."/>
            <person name="Cheng S.J."/>
            <person name="Richter R.A."/>
            <person name="Bruno V.M."/>
            <person name="Liu G."/>
            <person name="Beyhan S."/>
            <person name="Sundermann A.J."/>
            <person name="Mounaud S."/>
            <person name="Pasculle A.W."/>
            <person name="Nierman W.C."/>
            <person name="Driscoll E."/>
            <person name="Cumbie R."/>
            <person name="Clancy C.J."/>
            <person name="Dupont C.L."/>
        </authorList>
    </citation>
    <scope>NUCLEOTIDE SEQUENCE</scope>
    <source>
        <strain evidence="7">GL11</strain>
    </source>
</reference>
<evidence type="ECO:0000256" key="2">
    <source>
        <dbReference type="ARBA" id="ARBA00022771"/>
    </source>
</evidence>
<keyword evidence="2 4" id="KW-0863">Zinc-finger</keyword>
<evidence type="ECO:0000256" key="3">
    <source>
        <dbReference type="ARBA" id="ARBA00022833"/>
    </source>
</evidence>
<dbReference type="SUPFAM" id="SSF57667">
    <property type="entry name" value="beta-beta-alpha zinc fingers"/>
    <property type="match status" value="2"/>
</dbReference>
<keyword evidence="8" id="KW-1185">Reference proteome</keyword>
<dbReference type="Pfam" id="PF13912">
    <property type="entry name" value="zf-C2H2_6"/>
    <property type="match status" value="1"/>
</dbReference>
<sequence length="404" mass="45938">MSSQPIDMENLQHFLFKNKYSKNCEFDFSQVWENIDSEYKEGLLLEETCELIVLINHNVPASTLTLGEQSNTSNIDQNQLSAFMDDMTPVINGIEESPMMNTPYLDSCLNTPFTPATAFTPSLNQFHNSPYYSPYIESSNNLFGNQFTAVDPQDIQVAKYLKNDMPLHEPVTSSAITTTAEPTPITKNNLFETTNCEPSQMLLNNNNNNNTEDSSDFLFPPLPSSEVSYNMLNNNNNMNQNSLQQDFFNFDDDLFDIDDSLFNITQDTLAPSTHIPSTVIPSIATPSIATPSNKRKSSDEKDMKKTNKRIKIDKNRKHVCSVCNATFNRRFNLGTHIKTHDKNRKKDFACNLCIKTFDRKHDLTRHVATVHNGERAFSCSECTSTFSRKDAMVRHKVQKHGHQL</sequence>
<dbReference type="GO" id="GO:0000981">
    <property type="term" value="F:DNA-binding transcription factor activity, RNA polymerase II-specific"/>
    <property type="evidence" value="ECO:0007669"/>
    <property type="project" value="TreeGrafter"/>
</dbReference>
<dbReference type="AlphaFoldDB" id="A0A9P7BXZ9"/>
<dbReference type="Gene3D" id="3.30.160.60">
    <property type="entry name" value="Classic Zinc Finger"/>
    <property type="match status" value="3"/>
</dbReference>
<feature type="compositionally biased region" description="Polar residues" evidence="5">
    <location>
        <begin position="273"/>
        <end position="292"/>
    </location>
</feature>
<feature type="domain" description="C2H2-type" evidence="6">
    <location>
        <begin position="318"/>
        <end position="345"/>
    </location>
</feature>
<feature type="compositionally biased region" description="Basic and acidic residues" evidence="5">
    <location>
        <begin position="296"/>
        <end position="307"/>
    </location>
</feature>
<evidence type="ECO:0000313" key="7">
    <source>
        <dbReference type="EMBL" id="KAG1316038.1"/>
    </source>
</evidence>
<proteinExistence type="predicted"/>
<evidence type="ECO:0000259" key="6">
    <source>
        <dbReference type="PROSITE" id="PS50157"/>
    </source>
</evidence>
<feature type="region of interest" description="Disordered" evidence="5">
    <location>
        <begin position="273"/>
        <end position="307"/>
    </location>
</feature>
<comment type="caution">
    <text evidence="7">The sequence shown here is derived from an EMBL/GenBank/DDBJ whole genome shotgun (WGS) entry which is preliminary data.</text>
</comment>
<evidence type="ECO:0000256" key="5">
    <source>
        <dbReference type="SAM" id="MobiDB-lite"/>
    </source>
</evidence>
<dbReference type="PROSITE" id="PS00028">
    <property type="entry name" value="ZINC_FINGER_C2H2_1"/>
    <property type="match status" value="3"/>
</dbReference>
<name>A0A9P7BXZ9_RHIOR</name>
<dbReference type="SMART" id="SM00355">
    <property type="entry name" value="ZnF_C2H2"/>
    <property type="match status" value="3"/>
</dbReference>
<keyword evidence="1" id="KW-0479">Metal-binding</keyword>
<dbReference type="InterPro" id="IPR013087">
    <property type="entry name" value="Znf_C2H2_type"/>
</dbReference>
<organism evidence="7 8">
    <name type="scientific">Rhizopus oryzae</name>
    <name type="common">Mucormycosis agent</name>
    <name type="synonym">Rhizopus arrhizus var. delemar</name>
    <dbReference type="NCBI Taxonomy" id="64495"/>
    <lineage>
        <taxon>Eukaryota</taxon>
        <taxon>Fungi</taxon>
        <taxon>Fungi incertae sedis</taxon>
        <taxon>Mucoromycota</taxon>
        <taxon>Mucoromycotina</taxon>
        <taxon>Mucoromycetes</taxon>
        <taxon>Mucorales</taxon>
        <taxon>Mucorineae</taxon>
        <taxon>Rhizopodaceae</taxon>
        <taxon>Rhizopus</taxon>
    </lineage>
</organism>
<feature type="domain" description="C2H2-type" evidence="6">
    <location>
        <begin position="377"/>
        <end position="404"/>
    </location>
</feature>
<dbReference type="OrthoDB" id="8117402at2759"/>
<protein>
    <recommendedName>
        <fullName evidence="6">C2H2-type domain-containing protein</fullName>
    </recommendedName>
</protein>
<dbReference type="PANTHER" id="PTHR23235:SF120">
    <property type="entry name" value="KRUPPEL-LIKE FACTOR 15"/>
    <property type="match status" value="1"/>
</dbReference>
<feature type="domain" description="C2H2-type" evidence="6">
    <location>
        <begin position="348"/>
        <end position="376"/>
    </location>
</feature>
<dbReference type="GO" id="GO:0000978">
    <property type="term" value="F:RNA polymerase II cis-regulatory region sequence-specific DNA binding"/>
    <property type="evidence" value="ECO:0007669"/>
    <property type="project" value="TreeGrafter"/>
</dbReference>